<dbReference type="CDD" id="cd00817">
    <property type="entry name" value="ValRS_core"/>
    <property type="match status" value="1"/>
</dbReference>
<evidence type="ECO:0000256" key="10">
    <source>
        <dbReference type="HAMAP-Rule" id="MF_02004"/>
    </source>
</evidence>
<gene>
    <name evidence="10" type="primary">valS</name>
    <name evidence="14" type="ORF">A2898_05285</name>
</gene>
<feature type="binding site" evidence="10">
    <location>
        <position position="524"/>
    </location>
    <ligand>
        <name>ATP</name>
        <dbReference type="ChEBI" id="CHEBI:30616"/>
    </ligand>
</feature>
<keyword evidence="5 10" id="KW-0547">Nucleotide-binding</keyword>
<dbReference type="InterPro" id="IPR001412">
    <property type="entry name" value="aa-tRNA-synth_I_CS"/>
</dbReference>
<dbReference type="InterPro" id="IPR002303">
    <property type="entry name" value="Valyl-tRNA_ligase"/>
</dbReference>
<evidence type="ECO:0000256" key="3">
    <source>
        <dbReference type="ARBA" id="ARBA00022490"/>
    </source>
</evidence>
<dbReference type="EC" id="6.1.1.9" evidence="10"/>
<dbReference type="NCBIfam" id="NF004349">
    <property type="entry name" value="PRK05729.1"/>
    <property type="match status" value="1"/>
</dbReference>
<organism evidence="14 15">
    <name type="scientific">Candidatus Kerfeldbacteria bacterium RIFCSPLOWO2_01_FULL_48_11</name>
    <dbReference type="NCBI Taxonomy" id="1798543"/>
    <lineage>
        <taxon>Bacteria</taxon>
        <taxon>Candidatus Kerfeldiibacteriota</taxon>
    </lineage>
</organism>
<evidence type="ECO:0000256" key="6">
    <source>
        <dbReference type="ARBA" id="ARBA00022840"/>
    </source>
</evidence>
<feature type="domain" description="Valyl-tRNA synthetase tRNA-binding arm" evidence="13">
    <location>
        <begin position="788"/>
        <end position="842"/>
    </location>
</feature>
<feature type="short sequence motif" description="'KMSKS' region" evidence="10">
    <location>
        <begin position="521"/>
        <end position="525"/>
    </location>
</feature>
<proteinExistence type="inferred from homology"/>
<accession>A0A1G2B158</accession>
<keyword evidence="7 10" id="KW-0648">Protein biosynthesis</keyword>
<comment type="catalytic activity">
    <reaction evidence="9 10">
        <text>tRNA(Val) + L-valine + ATP = L-valyl-tRNA(Val) + AMP + diphosphate</text>
        <dbReference type="Rhea" id="RHEA:10704"/>
        <dbReference type="Rhea" id="RHEA-COMP:9672"/>
        <dbReference type="Rhea" id="RHEA-COMP:9708"/>
        <dbReference type="ChEBI" id="CHEBI:30616"/>
        <dbReference type="ChEBI" id="CHEBI:33019"/>
        <dbReference type="ChEBI" id="CHEBI:57762"/>
        <dbReference type="ChEBI" id="CHEBI:78442"/>
        <dbReference type="ChEBI" id="CHEBI:78537"/>
        <dbReference type="ChEBI" id="CHEBI:456215"/>
        <dbReference type="EC" id="6.1.1.9"/>
    </reaction>
</comment>
<dbReference type="GO" id="GO:0005829">
    <property type="term" value="C:cytosol"/>
    <property type="evidence" value="ECO:0007669"/>
    <property type="project" value="TreeGrafter"/>
</dbReference>
<comment type="function">
    <text evidence="10">Catalyzes the attachment of valine to tRNA(Val). As ValRS can inadvertently accommodate and process structurally similar amino acids such as threonine, to avoid such errors, it has a 'posttransfer' editing activity that hydrolyzes mischarged Thr-tRNA(Val) in a tRNA-dependent manner.</text>
</comment>
<evidence type="ECO:0000256" key="5">
    <source>
        <dbReference type="ARBA" id="ARBA00022741"/>
    </source>
</evidence>
<evidence type="ECO:0000256" key="2">
    <source>
        <dbReference type="ARBA" id="ARBA00011245"/>
    </source>
</evidence>
<dbReference type="InterPro" id="IPR019499">
    <property type="entry name" value="Val-tRNA_synth_tRNA-bd"/>
</dbReference>
<protein>
    <recommendedName>
        <fullName evidence="10">Valine--tRNA ligase</fullName>
        <ecNumber evidence="10">6.1.1.9</ecNumber>
    </recommendedName>
    <alternativeName>
        <fullName evidence="10">Valyl-tRNA synthetase</fullName>
        <shortName evidence="10">ValRS</shortName>
    </alternativeName>
</protein>
<dbReference type="InterPro" id="IPR013155">
    <property type="entry name" value="M/V/L/I-tRNA-synth_anticd-bd"/>
</dbReference>
<name>A0A1G2B158_9BACT</name>
<dbReference type="CDD" id="cd07962">
    <property type="entry name" value="Anticodon_Ia_Val"/>
    <property type="match status" value="1"/>
</dbReference>
<evidence type="ECO:0000256" key="7">
    <source>
        <dbReference type="ARBA" id="ARBA00022917"/>
    </source>
</evidence>
<dbReference type="PANTHER" id="PTHR11946:SF93">
    <property type="entry name" value="VALINE--TRNA LIGASE, CHLOROPLASTIC_MITOCHONDRIAL 2"/>
    <property type="match status" value="1"/>
</dbReference>
<dbReference type="InterPro" id="IPR009080">
    <property type="entry name" value="tRNAsynth_Ia_anticodon-bd"/>
</dbReference>
<dbReference type="SUPFAM" id="SSF47323">
    <property type="entry name" value="Anticodon-binding domain of a subclass of class I aminoacyl-tRNA synthetases"/>
    <property type="match status" value="1"/>
</dbReference>
<feature type="short sequence motif" description="'HIGH' region" evidence="10">
    <location>
        <begin position="50"/>
        <end position="60"/>
    </location>
</feature>
<sequence>MTFTMKLSKAYEPQSIEANIYKRWERSGFFNPDKLPGKRMKPFAISMPPPNVTGELHLGHATGMTLEDIMIRHKRMQGYKTLWLPGTDHAGISTQIMVERLIASEGVNRHALGRDKFLKRVWQWKKQYGTHITQQIRQIGASCDWSREHFTMDPKLTAAVQHAFVTMYNDGLIYRGKRIINWCPRCLSAISDLEVKHEPRKHKLYFLRYKLAGGAAPITVATTRPETMLGDTAVAVNPKDERYKSFVGKKVTVPIVEREVPVIADRGVEQEFGTGAVKVTPAHDALDYEIGLRNELPIISVIDEHAHMTKEAGIFVGKSTVEARRLILEELQEGGHIEKIEDYEHNVATCDRCHTEIEPLISLQWFVKTAPLAKKAIAAVKTGKIHIVPARFEKVYFHWMNNIRDWCISRQLWWGHQIPIWYNGDKVKASVAKPAGKGWKQDPDTLDTWFSSGLWTFATLGWPKKTKGLTLYHPTSVMETGWDILFFWVARMIMMSMYFMKEVPFKTVYLHGLVLDKDGKKMSKSKGTGIDPIPMTQKYGTDAIRLSLVLGTAAGQDVRLYEEKISSYRNFINKLWNIARFTLTQPKETGVKPKTLADAWILSRLQTVTKETTGYLESFRFSEAGTLLYDFLWHELADWYIEITKVAPNAGVLRHVLLESIKLLHPFTPFVTEELWSHLTAAKGTKDMLMVTSWPETQQGFVNAKAESDFSIIREFIVAVRNARSNAKVPPHVFSDVCAWGKHQKLLQEHQAIIERLTRIKLTCGESDAKPTGVARGMAFALAVTEETGKRQESERAQLTEYIKRLEHQLANEQFVKNAPQQVVEGQRSKLKETRNRLDQLK</sequence>
<evidence type="ECO:0000256" key="4">
    <source>
        <dbReference type="ARBA" id="ARBA00022598"/>
    </source>
</evidence>
<keyword evidence="10" id="KW-0175">Coiled coil</keyword>
<feature type="domain" description="Aminoacyl-tRNA synthetase class Ia" evidence="11">
    <location>
        <begin position="20"/>
        <end position="426"/>
    </location>
</feature>
<evidence type="ECO:0000259" key="13">
    <source>
        <dbReference type="Pfam" id="PF10458"/>
    </source>
</evidence>
<feature type="domain" description="Methionyl/Valyl/Leucyl/Isoleucyl-tRNA synthetase anticodon-binding" evidence="12">
    <location>
        <begin position="598"/>
        <end position="731"/>
    </location>
</feature>
<dbReference type="GO" id="GO:0004832">
    <property type="term" value="F:valine-tRNA ligase activity"/>
    <property type="evidence" value="ECO:0007669"/>
    <property type="project" value="UniProtKB-UniRule"/>
</dbReference>
<dbReference type="AlphaFoldDB" id="A0A1G2B158"/>
<dbReference type="Pfam" id="PF08264">
    <property type="entry name" value="Anticodon_1"/>
    <property type="match status" value="1"/>
</dbReference>
<evidence type="ECO:0000256" key="9">
    <source>
        <dbReference type="ARBA" id="ARBA00047552"/>
    </source>
</evidence>
<dbReference type="SUPFAM" id="SSF52374">
    <property type="entry name" value="Nucleotidylyl transferase"/>
    <property type="match status" value="1"/>
</dbReference>
<evidence type="ECO:0000256" key="1">
    <source>
        <dbReference type="ARBA" id="ARBA00004496"/>
    </source>
</evidence>
<reference evidence="14 15" key="1">
    <citation type="journal article" date="2016" name="Nat. Commun.">
        <title>Thousands of microbial genomes shed light on interconnected biogeochemical processes in an aquifer system.</title>
        <authorList>
            <person name="Anantharaman K."/>
            <person name="Brown C.T."/>
            <person name="Hug L.A."/>
            <person name="Sharon I."/>
            <person name="Castelle C.J."/>
            <person name="Probst A.J."/>
            <person name="Thomas B.C."/>
            <person name="Singh A."/>
            <person name="Wilkins M.J."/>
            <person name="Karaoz U."/>
            <person name="Brodie E.L."/>
            <person name="Williams K.H."/>
            <person name="Hubbard S.S."/>
            <person name="Banfield J.F."/>
        </authorList>
    </citation>
    <scope>NUCLEOTIDE SEQUENCE [LARGE SCALE GENOMIC DNA]</scope>
</reference>
<dbReference type="HAMAP" id="MF_02004">
    <property type="entry name" value="Val_tRNA_synth_type1"/>
    <property type="match status" value="1"/>
</dbReference>
<keyword evidence="4 10" id="KW-0436">Ligase</keyword>
<dbReference type="Gene3D" id="1.10.287.380">
    <property type="entry name" value="Valyl-tRNA synthetase, C-terminal domain"/>
    <property type="match status" value="1"/>
</dbReference>
<comment type="similarity">
    <text evidence="10">Belongs to the class-I aminoacyl-tRNA synthetase family. ValS type 1 subfamily.</text>
</comment>
<feature type="domain" description="Aminoacyl-tRNA synthetase class Ia" evidence="11">
    <location>
        <begin position="437"/>
        <end position="560"/>
    </location>
</feature>
<dbReference type="InterPro" id="IPR014729">
    <property type="entry name" value="Rossmann-like_a/b/a_fold"/>
</dbReference>
<comment type="subunit">
    <text evidence="2 10">Monomer.</text>
</comment>
<dbReference type="Pfam" id="PF00133">
    <property type="entry name" value="tRNA-synt_1"/>
    <property type="match status" value="2"/>
</dbReference>
<dbReference type="NCBIfam" id="TIGR00422">
    <property type="entry name" value="valS"/>
    <property type="match status" value="1"/>
</dbReference>
<dbReference type="InterPro" id="IPR010978">
    <property type="entry name" value="tRNA-bd_arm"/>
</dbReference>
<dbReference type="GO" id="GO:0005524">
    <property type="term" value="F:ATP binding"/>
    <property type="evidence" value="ECO:0007669"/>
    <property type="project" value="UniProtKB-UniRule"/>
</dbReference>
<evidence type="ECO:0000259" key="12">
    <source>
        <dbReference type="Pfam" id="PF08264"/>
    </source>
</evidence>
<comment type="subcellular location">
    <subcellularLocation>
        <location evidence="1 10">Cytoplasm</location>
    </subcellularLocation>
</comment>
<dbReference type="PANTHER" id="PTHR11946">
    <property type="entry name" value="VALYL-TRNA SYNTHETASES"/>
    <property type="match status" value="1"/>
</dbReference>
<dbReference type="InterPro" id="IPR037118">
    <property type="entry name" value="Val-tRNA_synth_C_sf"/>
</dbReference>
<keyword evidence="3 10" id="KW-0963">Cytoplasm</keyword>
<dbReference type="Gene3D" id="1.10.730.10">
    <property type="entry name" value="Isoleucyl-tRNA Synthetase, Domain 1"/>
    <property type="match status" value="1"/>
</dbReference>
<keyword evidence="6 10" id="KW-0067">ATP-binding</keyword>
<comment type="domain">
    <text evidence="10">The C-terminal coiled-coil domain is crucial for aminoacylation activity.</text>
</comment>
<comment type="caution">
    <text evidence="14">The sequence shown here is derived from an EMBL/GenBank/DDBJ whole genome shotgun (WGS) entry which is preliminary data.</text>
</comment>
<dbReference type="GO" id="GO:0002161">
    <property type="term" value="F:aminoacyl-tRNA deacylase activity"/>
    <property type="evidence" value="ECO:0007669"/>
    <property type="project" value="InterPro"/>
</dbReference>
<dbReference type="FunFam" id="3.40.50.620:FF:000032">
    <property type="entry name" value="Valine--tRNA ligase"/>
    <property type="match status" value="1"/>
</dbReference>
<dbReference type="InterPro" id="IPR009008">
    <property type="entry name" value="Val/Leu/Ile-tRNA-synth_edit"/>
</dbReference>
<evidence type="ECO:0000256" key="8">
    <source>
        <dbReference type="ARBA" id="ARBA00023146"/>
    </source>
</evidence>
<dbReference type="InterPro" id="IPR002300">
    <property type="entry name" value="aa-tRNA-synth_Ia"/>
</dbReference>
<dbReference type="GO" id="GO:0006438">
    <property type="term" value="P:valyl-tRNA aminoacylation"/>
    <property type="evidence" value="ECO:0007669"/>
    <property type="project" value="UniProtKB-UniRule"/>
</dbReference>
<dbReference type="SUPFAM" id="SSF50677">
    <property type="entry name" value="ValRS/IleRS/LeuRS editing domain"/>
    <property type="match status" value="1"/>
</dbReference>
<dbReference type="Gene3D" id="3.90.740.10">
    <property type="entry name" value="Valyl/Leucyl/Isoleucyl-tRNA synthetase, editing domain"/>
    <property type="match status" value="1"/>
</dbReference>
<dbReference type="Pfam" id="PF10458">
    <property type="entry name" value="Val_tRNA-synt_C"/>
    <property type="match status" value="1"/>
</dbReference>
<dbReference type="Proteomes" id="UP000179164">
    <property type="component" value="Unassembled WGS sequence"/>
</dbReference>
<evidence type="ECO:0000313" key="14">
    <source>
        <dbReference type="EMBL" id="OGY82419.1"/>
    </source>
</evidence>
<dbReference type="SUPFAM" id="SSF46589">
    <property type="entry name" value="tRNA-binding arm"/>
    <property type="match status" value="1"/>
</dbReference>
<dbReference type="PRINTS" id="PR00986">
    <property type="entry name" value="TRNASYNTHVAL"/>
</dbReference>
<dbReference type="EMBL" id="MHKE01000020">
    <property type="protein sequence ID" value="OGY82419.1"/>
    <property type="molecule type" value="Genomic_DNA"/>
</dbReference>
<evidence type="ECO:0000259" key="11">
    <source>
        <dbReference type="Pfam" id="PF00133"/>
    </source>
</evidence>
<dbReference type="InterPro" id="IPR033705">
    <property type="entry name" value="Anticodon_Ia_Val"/>
</dbReference>
<comment type="domain">
    <text evidence="10">ValRS has two distinct active sites: one for aminoacylation and one for editing. The misactivated threonine is translocated from the active site to the editing site.</text>
</comment>
<keyword evidence="8 10" id="KW-0030">Aminoacyl-tRNA synthetase</keyword>
<dbReference type="Gene3D" id="3.40.50.620">
    <property type="entry name" value="HUPs"/>
    <property type="match status" value="2"/>
</dbReference>
<dbReference type="STRING" id="1798543.A2898_05285"/>
<evidence type="ECO:0000313" key="15">
    <source>
        <dbReference type="Proteomes" id="UP000179164"/>
    </source>
</evidence>
<dbReference type="PROSITE" id="PS00178">
    <property type="entry name" value="AA_TRNA_LIGASE_I"/>
    <property type="match status" value="1"/>
</dbReference>